<keyword evidence="2" id="KW-0342">GTP-binding</keyword>
<dbReference type="GO" id="GO:0005525">
    <property type="term" value="F:GTP binding"/>
    <property type="evidence" value="ECO:0007669"/>
    <property type="project" value="UniProtKB-KW"/>
</dbReference>
<dbReference type="PANTHER" id="PTHR24072">
    <property type="entry name" value="RHO FAMILY GTPASE"/>
    <property type="match status" value="1"/>
</dbReference>
<comment type="caution">
    <text evidence="3">The sequence shown here is derived from an EMBL/GenBank/DDBJ whole genome shotgun (WGS) entry which is preliminary data.</text>
</comment>
<dbReference type="Proteomes" id="UP000239156">
    <property type="component" value="Unassembled WGS sequence"/>
</dbReference>
<evidence type="ECO:0000313" key="3">
    <source>
        <dbReference type="EMBL" id="POW04771.1"/>
    </source>
</evidence>
<dbReference type="InterPro" id="IPR001806">
    <property type="entry name" value="Small_GTPase"/>
</dbReference>
<dbReference type="PRINTS" id="PR00449">
    <property type="entry name" value="RASTRNSFRMNG"/>
</dbReference>
<dbReference type="PROSITE" id="PS51419">
    <property type="entry name" value="RAB"/>
    <property type="match status" value="1"/>
</dbReference>
<dbReference type="Pfam" id="PF00071">
    <property type="entry name" value="Ras"/>
    <property type="match status" value="1"/>
</dbReference>
<dbReference type="SMART" id="SM00174">
    <property type="entry name" value="RHO"/>
    <property type="match status" value="1"/>
</dbReference>
<reference evidence="3" key="1">
    <citation type="submission" date="2017-12" db="EMBL/GenBank/DDBJ databases">
        <title>Gene loss provides genomic basis for host adaptation in cereal stripe rust fungi.</title>
        <authorList>
            <person name="Xia C."/>
        </authorList>
    </citation>
    <scope>NUCLEOTIDE SEQUENCE [LARGE SCALE GENOMIC DNA]</scope>
    <source>
        <strain evidence="3">93-210</strain>
    </source>
</reference>
<dbReference type="VEuPathDB" id="FungiDB:PSHT_13842"/>
<proteinExistence type="predicted"/>
<dbReference type="GO" id="GO:0003924">
    <property type="term" value="F:GTPase activity"/>
    <property type="evidence" value="ECO:0007669"/>
    <property type="project" value="InterPro"/>
</dbReference>
<evidence type="ECO:0000256" key="2">
    <source>
        <dbReference type="ARBA" id="ARBA00023134"/>
    </source>
</evidence>
<dbReference type="AlphaFoldDB" id="A0A2S4V5I6"/>
<dbReference type="GO" id="GO:0007264">
    <property type="term" value="P:small GTPase-mediated signal transduction"/>
    <property type="evidence" value="ECO:0007669"/>
    <property type="project" value="InterPro"/>
</dbReference>
<evidence type="ECO:0000313" key="4">
    <source>
        <dbReference type="Proteomes" id="UP000239156"/>
    </source>
</evidence>
<accession>A0A2S4V5I6</accession>
<dbReference type="PROSITE" id="PS51420">
    <property type="entry name" value="RHO"/>
    <property type="match status" value="1"/>
</dbReference>
<protein>
    <submittedName>
        <fullName evidence="3">Uncharacterized protein</fullName>
    </submittedName>
</protein>
<dbReference type="VEuPathDB" id="FungiDB:PSTT_10125"/>
<sequence length="260" mass="29406">MSALITNRLYLLPSLGTGSSTETEETCLLPLEKMSDNLCLKATNSIISNFGHKKIINRKILVLGDPSIGKTSLLHVYARDHFPQIFEPTVVENHTIDVLVGEQIVELCLWDNLAEEEDEKPGPGSSYSNSHVVMLCFSVDKPNSLINTENKWLDRIIERCPGVRICLAALRCDLRDDPKTQAHLAEYGQRPIDYEEATRRIRASRYLECSARLNRGVSEAFLEVAKVSFSSKSTSVYKFIKSDYRHLERTRNSIRSCLIT</sequence>
<gene>
    <name evidence="3" type="ORF">PSTT_10125</name>
</gene>
<dbReference type="InterPro" id="IPR027417">
    <property type="entry name" value="P-loop_NTPase"/>
</dbReference>
<organism evidence="3 4">
    <name type="scientific">Puccinia striiformis</name>
    <dbReference type="NCBI Taxonomy" id="27350"/>
    <lineage>
        <taxon>Eukaryota</taxon>
        <taxon>Fungi</taxon>
        <taxon>Dikarya</taxon>
        <taxon>Basidiomycota</taxon>
        <taxon>Pucciniomycotina</taxon>
        <taxon>Pucciniomycetes</taxon>
        <taxon>Pucciniales</taxon>
        <taxon>Pucciniaceae</taxon>
        <taxon>Puccinia</taxon>
    </lineage>
</organism>
<name>A0A2S4V5I6_9BASI</name>
<dbReference type="Gene3D" id="3.40.50.300">
    <property type="entry name" value="P-loop containing nucleotide triphosphate hydrolases"/>
    <property type="match status" value="1"/>
</dbReference>
<dbReference type="EMBL" id="PKSL01000107">
    <property type="protein sequence ID" value="POW04771.1"/>
    <property type="molecule type" value="Genomic_DNA"/>
</dbReference>
<dbReference type="SMART" id="SM00173">
    <property type="entry name" value="RAS"/>
    <property type="match status" value="1"/>
</dbReference>
<dbReference type="InterPro" id="IPR003578">
    <property type="entry name" value="Small_GTPase_Rho"/>
</dbReference>
<keyword evidence="1" id="KW-0547">Nucleotide-binding</keyword>
<dbReference type="SMART" id="SM00175">
    <property type="entry name" value="RAB"/>
    <property type="match status" value="1"/>
</dbReference>
<evidence type="ECO:0000256" key="1">
    <source>
        <dbReference type="ARBA" id="ARBA00022741"/>
    </source>
</evidence>
<keyword evidence="4" id="KW-1185">Reference proteome</keyword>
<dbReference type="SUPFAM" id="SSF52540">
    <property type="entry name" value="P-loop containing nucleoside triphosphate hydrolases"/>
    <property type="match status" value="1"/>
</dbReference>